<proteinExistence type="predicted"/>
<keyword evidence="2" id="KW-1185">Reference proteome</keyword>
<evidence type="ECO:0000313" key="1">
    <source>
        <dbReference type="EMBL" id="PON55511.1"/>
    </source>
</evidence>
<feature type="non-terminal residue" evidence="1">
    <location>
        <position position="1"/>
    </location>
</feature>
<evidence type="ECO:0000313" key="2">
    <source>
        <dbReference type="Proteomes" id="UP000237105"/>
    </source>
</evidence>
<dbReference type="EMBL" id="JXTB01000183">
    <property type="protein sequence ID" value="PON55511.1"/>
    <property type="molecule type" value="Genomic_DNA"/>
</dbReference>
<name>A0A2P5C3B7_PARAD</name>
<organism evidence="1 2">
    <name type="scientific">Parasponia andersonii</name>
    <name type="common">Sponia andersonii</name>
    <dbReference type="NCBI Taxonomy" id="3476"/>
    <lineage>
        <taxon>Eukaryota</taxon>
        <taxon>Viridiplantae</taxon>
        <taxon>Streptophyta</taxon>
        <taxon>Embryophyta</taxon>
        <taxon>Tracheophyta</taxon>
        <taxon>Spermatophyta</taxon>
        <taxon>Magnoliopsida</taxon>
        <taxon>eudicotyledons</taxon>
        <taxon>Gunneridae</taxon>
        <taxon>Pentapetalae</taxon>
        <taxon>rosids</taxon>
        <taxon>fabids</taxon>
        <taxon>Rosales</taxon>
        <taxon>Cannabaceae</taxon>
        <taxon>Parasponia</taxon>
    </lineage>
</organism>
<sequence length="112" mass="12855">LVRVVLPALESSLHFQPYSLLMTFSSRKLRSFILLLDQKILEGLPRKCSPPFTPLKPENERIIWFFVKELQHSISNNLQAAQTIEHTCSGISASKTLQNYLPCQKEKCCQHT</sequence>
<dbReference type="Proteomes" id="UP000237105">
    <property type="component" value="Unassembled WGS sequence"/>
</dbReference>
<protein>
    <submittedName>
        <fullName evidence="1">Uncharacterized protein</fullName>
    </submittedName>
</protein>
<dbReference type="AlphaFoldDB" id="A0A2P5C3B7"/>
<comment type="caution">
    <text evidence="1">The sequence shown here is derived from an EMBL/GenBank/DDBJ whole genome shotgun (WGS) entry which is preliminary data.</text>
</comment>
<accession>A0A2P5C3B7</accession>
<gene>
    <name evidence="1" type="ORF">PanWU01x14_188260</name>
</gene>
<reference evidence="2" key="1">
    <citation type="submission" date="2016-06" db="EMBL/GenBank/DDBJ databases">
        <title>Parallel loss of symbiosis genes in relatives of nitrogen-fixing non-legume Parasponia.</title>
        <authorList>
            <person name="Van Velzen R."/>
            <person name="Holmer R."/>
            <person name="Bu F."/>
            <person name="Rutten L."/>
            <person name="Van Zeijl A."/>
            <person name="Liu W."/>
            <person name="Santuari L."/>
            <person name="Cao Q."/>
            <person name="Sharma T."/>
            <person name="Shen D."/>
            <person name="Roswanjaya Y."/>
            <person name="Wardhani T."/>
            <person name="Kalhor M.S."/>
            <person name="Jansen J."/>
            <person name="Van den Hoogen J."/>
            <person name="Gungor B."/>
            <person name="Hartog M."/>
            <person name="Hontelez J."/>
            <person name="Verver J."/>
            <person name="Yang W.-C."/>
            <person name="Schijlen E."/>
            <person name="Repin R."/>
            <person name="Schilthuizen M."/>
            <person name="Schranz E."/>
            <person name="Heidstra R."/>
            <person name="Miyata K."/>
            <person name="Fedorova E."/>
            <person name="Kohlen W."/>
            <person name="Bisseling T."/>
            <person name="Smit S."/>
            <person name="Geurts R."/>
        </authorList>
    </citation>
    <scope>NUCLEOTIDE SEQUENCE [LARGE SCALE GENOMIC DNA]</scope>
    <source>
        <strain evidence="2">cv. WU1-14</strain>
    </source>
</reference>